<dbReference type="PANTHER" id="PTHR12953:SF0">
    <property type="entry name" value="SUN DOMAIN-CONTAINING OSSIFICATION FACTOR"/>
    <property type="match status" value="1"/>
</dbReference>
<keyword evidence="7" id="KW-0406">Ion transport</keyword>
<accession>A0AAD7U2I4</accession>
<dbReference type="SUPFAM" id="SSF81333">
    <property type="entry name" value="F1F0 ATP synthase subunit C"/>
    <property type="match status" value="1"/>
</dbReference>
<comment type="subunit">
    <text evidence="10">V-ATPase is a heteromultimeric enzyme composed of a peripheral catalytic V1 complex (components A to H) attached to an integral membrane V0 proton pore complex (components: a, c, c', c'', d, e, f and VOA1). The decameric c-ring forms the proton-conducting pore, and is composed of eight proteolipid subunits c, one subunit c' and one subunit c''.</text>
</comment>
<proteinExistence type="inferred from homology"/>
<dbReference type="CDD" id="cd18175">
    <property type="entry name" value="ATP-synt_Vo_c_ATP6C_rpt1"/>
    <property type="match status" value="1"/>
</dbReference>
<dbReference type="NCBIfam" id="TIGR01100">
    <property type="entry name" value="V_ATP_synt_C"/>
    <property type="match status" value="1"/>
</dbReference>
<feature type="region of interest" description="Disordered" evidence="15">
    <location>
        <begin position="808"/>
        <end position="907"/>
    </location>
</feature>
<dbReference type="InterPro" id="IPR012919">
    <property type="entry name" value="SUN_dom"/>
</dbReference>
<evidence type="ECO:0000256" key="9">
    <source>
        <dbReference type="ARBA" id="ARBA00045519"/>
    </source>
</evidence>
<evidence type="ECO:0000256" key="15">
    <source>
        <dbReference type="SAM" id="MobiDB-lite"/>
    </source>
</evidence>
<evidence type="ECO:0000256" key="8">
    <source>
        <dbReference type="ARBA" id="ARBA00023136"/>
    </source>
</evidence>
<feature type="compositionally biased region" description="Basic and acidic residues" evidence="15">
    <location>
        <begin position="541"/>
        <end position="562"/>
    </location>
</feature>
<feature type="compositionally biased region" description="Low complexity" evidence="15">
    <location>
        <begin position="1011"/>
        <end position="1021"/>
    </location>
</feature>
<keyword evidence="4 16" id="KW-0812">Transmembrane</keyword>
<comment type="similarity">
    <text evidence="2">Belongs to the V-ATPase proteolipid subunit family.</text>
</comment>
<feature type="compositionally biased region" description="Low complexity" evidence="15">
    <location>
        <begin position="624"/>
        <end position="653"/>
    </location>
</feature>
<name>A0AAD7U2I4_9APHY</name>
<evidence type="ECO:0000256" key="12">
    <source>
        <dbReference type="ARBA" id="ARBA00071118"/>
    </source>
</evidence>
<dbReference type="GO" id="GO:0034975">
    <property type="term" value="P:protein folding in endoplasmic reticulum"/>
    <property type="evidence" value="ECO:0007669"/>
    <property type="project" value="TreeGrafter"/>
</dbReference>
<feature type="region of interest" description="Disordered" evidence="15">
    <location>
        <begin position="531"/>
        <end position="569"/>
    </location>
</feature>
<keyword evidence="14" id="KW-0175">Coiled coil</keyword>
<feature type="region of interest" description="Disordered" evidence="15">
    <location>
        <begin position="154"/>
        <end position="182"/>
    </location>
</feature>
<comment type="function">
    <text evidence="9">Proton-conducting pore forming subunit of the V0 complex of vacuolar(H+)-ATPase (V-ATPase), a multisubunit enzyme composed of a peripheral complex (V1) that hydrolyzes ATP and a membrane integral complex (V0) that translocates protons. V-ATPase is responsible for acidifying and maintaining the pH of intracellular compartments.</text>
</comment>
<feature type="region of interest" description="Disordered" evidence="15">
    <location>
        <begin position="465"/>
        <end position="497"/>
    </location>
</feature>
<feature type="transmembrane region" description="Helical" evidence="16">
    <location>
        <begin position="88"/>
        <end position="113"/>
    </location>
</feature>
<evidence type="ECO:0000256" key="1">
    <source>
        <dbReference type="ARBA" id="ARBA00004128"/>
    </source>
</evidence>
<evidence type="ECO:0000256" key="4">
    <source>
        <dbReference type="ARBA" id="ARBA00022692"/>
    </source>
</evidence>
<dbReference type="PRINTS" id="PR00122">
    <property type="entry name" value="VACATPASE"/>
</dbReference>
<evidence type="ECO:0000256" key="14">
    <source>
        <dbReference type="SAM" id="Coils"/>
    </source>
</evidence>
<dbReference type="PROSITE" id="PS51469">
    <property type="entry name" value="SUN"/>
    <property type="match status" value="1"/>
</dbReference>
<dbReference type="Gene3D" id="2.60.120.260">
    <property type="entry name" value="Galactose-binding domain-like"/>
    <property type="match status" value="1"/>
</dbReference>
<dbReference type="InterPro" id="IPR035921">
    <property type="entry name" value="F/V-ATP_Csub_sf"/>
</dbReference>
<evidence type="ECO:0000256" key="3">
    <source>
        <dbReference type="ARBA" id="ARBA00022448"/>
    </source>
</evidence>
<dbReference type="Gene3D" id="1.20.120.610">
    <property type="entry name" value="lithium bound rotor ring of v- atpase"/>
    <property type="match status" value="1"/>
</dbReference>
<keyword evidence="3" id="KW-0813">Transport</keyword>
<dbReference type="Pfam" id="PF07738">
    <property type="entry name" value="Sad1_UNC"/>
    <property type="match status" value="1"/>
</dbReference>
<dbReference type="Proteomes" id="UP001215151">
    <property type="component" value="Unassembled WGS sequence"/>
</dbReference>
<feature type="region of interest" description="Disordered" evidence="15">
    <location>
        <begin position="504"/>
        <end position="523"/>
    </location>
</feature>
<evidence type="ECO:0000256" key="7">
    <source>
        <dbReference type="ARBA" id="ARBA00023065"/>
    </source>
</evidence>
<evidence type="ECO:0000256" key="13">
    <source>
        <dbReference type="ARBA" id="ARBA00075098"/>
    </source>
</evidence>
<evidence type="ECO:0000256" key="6">
    <source>
        <dbReference type="ARBA" id="ARBA00022989"/>
    </source>
</evidence>
<dbReference type="FunFam" id="1.20.120.610:FF:000001">
    <property type="entry name" value="V-type proton ATPase proteolipid subunit"/>
    <property type="match status" value="1"/>
</dbReference>
<dbReference type="InterPro" id="IPR000245">
    <property type="entry name" value="ATPase_proteolipid_csu"/>
</dbReference>
<dbReference type="PANTHER" id="PTHR12953">
    <property type="entry name" value="MEMBRANE PROTEIN CH1 RELATED"/>
    <property type="match status" value="1"/>
</dbReference>
<comment type="caution">
    <text evidence="18">The sequence shown here is derived from an EMBL/GenBank/DDBJ whole genome shotgun (WGS) entry which is preliminary data.</text>
</comment>
<gene>
    <name evidence="18" type="ORF">ONZ51_g1228</name>
</gene>
<dbReference type="InterPro" id="IPR002379">
    <property type="entry name" value="ATPase_proteolipid_c-like_dom"/>
</dbReference>
<feature type="region of interest" description="Disordered" evidence="15">
    <location>
        <begin position="624"/>
        <end position="660"/>
    </location>
</feature>
<feature type="transmembrane region" description="Helical" evidence="16">
    <location>
        <begin position="125"/>
        <end position="150"/>
    </location>
</feature>
<evidence type="ECO:0000259" key="17">
    <source>
        <dbReference type="PROSITE" id="PS51469"/>
    </source>
</evidence>
<evidence type="ECO:0000256" key="10">
    <source>
        <dbReference type="ARBA" id="ARBA00046480"/>
    </source>
</evidence>
<keyword evidence="6 16" id="KW-1133">Transmembrane helix</keyword>
<feature type="region of interest" description="Disordered" evidence="15">
    <location>
        <begin position="1003"/>
        <end position="1045"/>
    </location>
</feature>
<feature type="compositionally biased region" description="Low complexity" evidence="15">
    <location>
        <begin position="848"/>
        <end position="858"/>
    </location>
</feature>
<evidence type="ECO:0000256" key="11">
    <source>
        <dbReference type="ARBA" id="ARBA00071096"/>
    </source>
</evidence>
<dbReference type="GO" id="GO:0005774">
    <property type="term" value="C:vacuolar membrane"/>
    <property type="evidence" value="ECO:0007669"/>
    <property type="project" value="UniProtKB-SubCell"/>
</dbReference>
<dbReference type="EMBL" id="JAPEVG010000016">
    <property type="protein sequence ID" value="KAJ8496258.1"/>
    <property type="molecule type" value="Genomic_DNA"/>
</dbReference>
<dbReference type="CDD" id="cd18176">
    <property type="entry name" value="ATP-synt_Vo_c_ATP6C_rpt2"/>
    <property type="match status" value="1"/>
</dbReference>
<dbReference type="InterPro" id="IPR011555">
    <property type="entry name" value="ATPase_proteolipid_su_C_euk"/>
</dbReference>
<feature type="transmembrane region" description="Helical" evidence="16">
    <location>
        <begin position="12"/>
        <end position="33"/>
    </location>
</feature>
<feature type="region of interest" description="Disordered" evidence="15">
    <location>
        <begin position="1059"/>
        <end position="1083"/>
    </location>
</feature>
<reference evidence="18" key="1">
    <citation type="submission" date="2022-11" db="EMBL/GenBank/DDBJ databases">
        <title>Genome Sequence of Cubamyces cubensis.</title>
        <authorList>
            <person name="Buettner E."/>
        </authorList>
    </citation>
    <scope>NUCLEOTIDE SEQUENCE</scope>
    <source>
        <strain evidence="18">MPL-01</strain>
    </source>
</reference>
<feature type="domain" description="SUN" evidence="17">
    <location>
        <begin position="261"/>
        <end position="438"/>
    </location>
</feature>
<feature type="transmembrane region" description="Helical" evidence="16">
    <location>
        <begin position="54"/>
        <end position="76"/>
    </location>
</feature>
<keyword evidence="8 16" id="KW-0472">Membrane</keyword>
<evidence type="ECO:0000256" key="5">
    <source>
        <dbReference type="ARBA" id="ARBA00022781"/>
    </source>
</evidence>
<evidence type="ECO:0000313" key="19">
    <source>
        <dbReference type="Proteomes" id="UP001215151"/>
    </source>
</evidence>
<keyword evidence="19" id="KW-1185">Reference proteome</keyword>
<dbReference type="InterPro" id="IPR008979">
    <property type="entry name" value="Galactose-bd-like_sf"/>
</dbReference>
<sequence>MSELCPVYAPFFGAMGCTSAIVFTCIGASYGTAKSGVGISAMSVLRPDLMMKCVIPVIMAGIIAIYGLVVSVLISGNLTMQMTLFQGFVQLGAGLSVGLAGLAAGFAIGIVGDAGVRGTAQQPRLFVGMILILIFAEVLGLYGLIVALIMNSRAGDVSPSPPTARDVADVDNDGEDRPTTPNDLFHAIAVYAPKPPEEPVCCLRPLPPLEPPPEDDLLLSFEEWKAKRLSEATEREPPPPPAHKQTENNFQPAIQDASLQASDIQGSLSSGAQENGVSQERLAPHFRIPIHDRFNYASLDCSARVHAAHKSAKSPSSILSSKKDRYMLSPCEEKKQYVIVELCEDIRIDTVQLANYEFFSGVFKDFTVSVSKTFYPNDPDSWTVAGTYRAKNVRGVQSFHTPPTLRDFYRYIRIDFHSHYGNEYYCPLSLLRVYGLTHLEEWQWETWEAESRAKRSAEEASPLLEVIAEPPKPVHVPVSETQFDDAKDESSSSSVFDAVTEPNAATTHETPASVHQMPSHSSHILESIPKTADTYMPPSTSHKETLDSTSRTHTDSTPDDPSRTSSDSVYTTMTASQYSSNVLVSSSSSITSSSLSSLHPRIVSTASDNHSSVFIYPHIDSGSSHSASSHSSGAPSPNVSSLSVLSPSYSHSVPPAPPPSTGGESIYRLIMNRLNALEANTTLYAKYVEEQTAGMREVLRRLAEDIGRLESIGKAQAQLYQRSVVELERQTRRLESEHQRLLSRVNNLTDEVVLEKRLGIAQLCLLLTVLVFMALTRGSRGEVVHPARGGVRDWGRRTLSFSGDWVNRLRTRSSTPPRPGGKNAGDNTVVFPTLDTQVAEQLSRGSRRGPSTSSSTRRQNTRPHTPTSLRTPSSRHFLHHRAVPVSPSFHLPRPGIQRSSSGSMTLGFGGIGPVPKSAKRWARSAHLHEVKGAVASSSNAEGSKQRRQAKDGDATPLAPRTNTNVPVDVFGPQEQVQELLVPSFDGTSTLSKGKGRATGLLVRQPSPLRPSPIIDLSSPPLRGRDLRRASGQASEADLSEGDAWVDTDVDGSECDMVVDTTASGDSGVARERTYVGPAANSSL</sequence>
<keyword evidence="5" id="KW-0375">Hydrogen ion transport</keyword>
<dbReference type="AlphaFoldDB" id="A0AAD7U2I4"/>
<evidence type="ECO:0000256" key="16">
    <source>
        <dbReference type="SAM" id="Phobius"/>
    </source>
</evidence>
<feature type="coiled-coil region" evidence="14">
    <location>
        <begin position="717"/>
        <end position="751"/>
    </location>
</feature>
<dbReference type="Pfam" id="PF00137">
    <property type="entry name" value="ATP-synt_C"/>
    <property type="match status" value="2"/>
</dbReference>
<comment type="subcellular location">
    <subcellularLocation>
        <location evidence="1">Vacuole membrane</location>
        <topology evidence="1">Multi-pass membrane protein</topology>
    </subcellularLocation>
</comment>
<protein>
    <recommendedName>
        <fullName evidence="12">V-type proton ATPase subunit C</fullName>
    </recommendedName>
    <alternativeName>
        <fullName evidence="11">V-type proton ATPase subunit c</fullName>
    </alternativeName>
    <alternativeName>
        <fullName evidence="13">Vacuolar proton pump c subunit</fullName>
    </alternativeName>
</protein>
<evidence type="ECO:0000313" key="18">
    <source>
        <dbReference type="EMBL" id="KAJ8496258.1"/>
    </source>
</evidence>
<dbReference type="GO" id="GO:0033179">
    <property type="term" value="C:proton-transporting V-type ATPase, V0 domain"/>
    <property type="evidence" value="ECO:0007669"/>
    <property type="project" value="InterPro"/>
</dbReference>
<feature type="compositionally biased region" description="Polar residues" evidence="15">
    <location>
        <begin position="862"/>
        <end position="874"/>
    </location>
</feature>
<organism evidence="18 19">
    <name type="scientific">Trametes cubensis</name>
    <dbReference type="NCBI Taxonomy" id="1111947"/>
    <lineage>
        <taxon>Eukaryota</taxon>
        <taxon>Fungi</taxon>
        <taxon>Dikarya</taxon>
        <taxon>Basidiomycota</taxon>
        <taxon>Agaricomycotina</taxon>
        <taxon>Agaricomycetes</taxon>
        <taxon>Polyporales</taxon>
        <taxon>Polyporaceae</taxon>
        <taxon>Trametes</taxon>
    </lineage>
</organism>
<dbReference type="GO" id="GO:0046961">
    <property type="term" value="F:proton-transporting ATPase activity, rotational mechanism"/>
    <property type="evidence" value="ECO:0007669"/>
    <property type="project" value="InterPro"/>
</dbReference>
<feature type="region of interest" description="Disordered" evidence="15">
    <location>
        <begin position="931"/>
        <end position="967"/>
    </location>
</feature>
<dbReference type="InterPro" id="IPR045120">
    <property type="entry name" value="Suco/Slp1-like"/>
</dbReference>
<dbReference type="SUPFAM" id="SSF49785">
    <property type="entry name" value="Galactose-binding domain-like"/>
    <property type="match status" value="1"/>
</dbReference>
<evidence type="ECO:0000256" key="2">
    <source>
        <dbReference type="ARBA" id="ARBA00007296"/>
    </source>
</evidence>